<organism evidence="15 16">
    <name type="scientific">Schaalia canis</name>
    <dbReference type="NCBI Taxonomy" id="100469"/>
    <lineage>
        <taxon>Bacteria</taxon>
        <taxon>Bacillati</taxon>
        <taxon>Actinomycetota</taxon>
        <taxon>Actinomycetes</taxon>
        <taxon>Actinomycetales</taxon>
        <taxon>Actinomycetaceae</taxon>
        <taxon>Schaalia</taxon>
    </lineage>
</organism>
<comment type="similarity">
    <text evidence="5 13">Belongs to the RNase HII family.</text>
</comment>
<protein>
    <recommendedName>
        <fullName evidence="13">Ribonuclease</fullName>
        <ecNumber evidence="13">3.1.26.4</ecNumber>
    </recommendedName>
</protein>
<dbReference type="SUPFAM" id="SSF53098">
    <property type="entry name" value="Ribonuclease H-like"/>
    <property type="match status" value="1"/>
</dbReference>
<keyword evidence="8 12" id="KW-0479">Metal-binding</keyword>
<dbReference type="GO" id="GO:0003723">
    <property type="term" value="F:RNA binding"/>
    <property type="evidence" value="ECO:0007669"/>
    <property type="project" value="UniProtKB-UniRule"/>
</dbReference>
<keyword evidence="9 12" id="KW-0255">Endonuclease</keyword>
<dbReference type="GO" id="GO:0006298">
    <property type="term" value="P:mismatch repair"/>
    <property type="evidence" value="ECO:0007669"/>
    <property type="project" value="TreeGrafter"/>
</dbReference>
<keyword evidence="7 12" id="KW-0540">Nuclease</keyword>
<evidence type="ECO:0000256" key="11">
    <source>
        <dbReference type="ARBA" id="ARBA00023211"/>
    </source>
</evidence>
<dbReference type="CDD" id="cd07182">
    <property type="entry name" value="RNase_HII_bacteria_HII_like"/>
    <property type="match status" value="1"/>
</dbReference>
<dbReference type="OrthoDB" id="9803420at2"/>
<comment type="caution">
    <text evidence="15">The sequence shown here is derived from an EMBL/GenBank/DDBJ whole genome shotgun (WGS) entry which is preliminary data.</text>
</comment>
<evidence type="ECO:0000256" key="4">
    <source>
        <dbReference type="ARBA" id="ARBA00004496"/>
    </source>
</evidence>
<keyword evidence="6" id="KW-0963">Cytoplasm</keyword>
<dbReference type="InterPro" id="IPR036397">
    <property type="entry name" value="RNaseH_sf"/>
</dbReference>
<evidence type="ECO:0000256" key="8">
    <source>
        <dbReference type="ARBA" id="ARBA00022723"/>
    </source>
</evidence>
<comment type="catalytic activity">
    <reaction evidence="1 12 13">
        <text>Endonucleolytic cleavage to 5'-phosphomonoester.</text>
        <dbReference type="EC" id="3.1.26.4"/>
    </reaction>
</comment>
<keyword evidence="11" id="KW-0464">Manganese</keyword>
<evidence type="ECO:0000256" key="7">
    <source>
        <dbReference type="ARBA" id="ARBA00022722"/>
    </source>
</evidence>
<sequence length="233" mass="24695">MTVLATRELELSLLNGRRFVAGMDEVGRGALAGPVSVGVALVDTDCGEPPVGLTDSKLLTPAKRVALCEPIRQWVRASGVGHAFPGEIDAFGIVGGLRLAGQRALLQAIGGEHVALPDVIILDGIHDWLTEPHADLISLASEMPADQQWRAKGYATPPVRTQVKADMTCAVVAAASVLAKVERDALMVAQEDPGYGWASNKGYAAAAHVDGLRRLGASTFHRRSWKLPGIEPR</sequence>
<dbReference type="EMBL" id="RQZF01000006">
    <property type="protein sequence ID" value="RRC95154.1"/>
    <property type="molecule type" value="Genomic_DNA"/>
</dbReference>
<dbReference type="EC" id="3.1.26.4" evidence="13"/>
<evidence type="ECO:0000256" key="5">
    <source>
        <dbReference type="ARBA" id="ARBA00007383"/>
    </source>
</evidence>
<dbReference type="NCBIfam" id="NF000595">
    <property type="entry name" value="PRK00015.1-3"/>
    <property type="match status" value="1"/>
</dbReference>
<dbReference type="GO" id="GO:0004523">
    <property type="term" value="F:RNA-DNA hybrid ribonuclease activity"/>
    <property type="evidence" value="ECO:0007669"/>
    <property type="project" value="UniProtKB-UniRule"/>
</dbReference>
<dbReference type="GO" id="GO:0043137">
    <property type="term" value="P:DNA replication, removal of RNA primer"/>
    <property type="evidence" value="ECO:0007669"/>
    <property type="project" value="TreeGrafter"/>
</dbReference>
<evidence type="ECO:0000256" key="10">
    <source>
        <dbReference type="ARBA" id="ARBA00022801"/>
    </source>
</evidence>
<evidence type="ECO:0000256" key="3">
    <source>
        <dbReference type="ARBA" id="ARBA00004065"/>
    </source>
</evidence>
<dbReference type="InterPro" id="IPR022898">
    <property type="entry name" value="RNase_HII"/>
</dbReference>
<proteinExistence type="inferred from homology"/>
<accession>A0A3P1SDP9</accession>
<evidence type="ECO:0000256" key="1">
    <source>
        <dbReference type="ARBA" id="ARBA00000077"/>
    </source>
</evidence>
<evidence type="ECO:0000256" key="2">
    <source>
        <dbReference type="ARBA" id="ARBA00001946"/>
    </source>
</evidence>
<dbReference type="AlphaFoldDB" id="A0A3P1SDP9"/>
<dbReference type="GO" id="GO:0005737">
    <property type="term" value="C:cytoplasm"/>
    <property type="evidence" value="ECO:0007669"/>
    <property type="project" value="UniProtKB-SubCell"/>
</dbReference>
<evidence type="ECO:0000256" key="12">
    <source>
        <dbReference type="PROSITE-ProRule" id="PRU01319"/>
    </source>
</evidence>
<dbReference type="GO" id="GO:0046872">
    <property type="term" value="F:metal ion binding"/>
    <property type="evidence" value="ECO:0007669"/>
    <property type="project" value="UniProtKB-KW"/>
</dbReference>
<dbReference type="InterPro" id="IPR024567">
    <property type="entry name" value="RNase_HII/HIII_dom"/>
</dbReference>
<dbReference type="PANTHER" id="PTHR10954">
    <property type="entry name" value="RIBONUCLEASE H2 SUBUNIT A"/>
    <property type="match status" value="1"/>
</dbReference>
<evidence type="ECO:0000259" key="14">
    <source>
        <dbReference type="PROSITE" id="PS51975"/>
    </source>
</evidence>
<dbReference type="Pfam" id="PF01351">
    <property type="entry name" value="RNase_HII"/>
    <property type="match status" value="1"/>
</dbReference>
<feature type="domain" description="RNase H type-2" evidence="14">
    <location>
        <begin position="18"/>
        <end position="233"/>
    </location>
</feature>
<dbReference type="InterPro" id="IPR001352">
    <property type="entry name" value="RNase_HII/HIII"/>
</dbReference>
<reference evidence="15 16" key="1">
    <citation type="submission" date="2018-11" db="EMBL/GenBank/DDBJ databases">
        <title>Genomes From Bacteria Associated with the Canine Oral Cavity: a Test Case for Automated Genome-Based Taxonomic Assignment.</title>
        <authorList>
            <person name="Coil D.A."/>
            <person name="Jospin G."/>
            <person name="Darling A.E."/>
            <person name="Wallis C."/>
            <person name="Davis I.J."/>
            <person name="Harris S."/>
            <person name="Eisen J.A."/>
            <person name="Holcombe L.J."/>
            <person name="O'Flynn C."/>
        </authorList>
    </citation>
    <scope>NUCLEOTIDE SEQUENCE [LARGE SCALE GENOMIC DNA]</scope>
    <source>
        <strain evidence="15 16">OH770</strain>
    </source>
</reference>
<feature type="binding site" evidence="12">
    <location>
        <position position="123"/>
    </location>
    <ligand>
        <name>a divalent metal cation</name>
        <dbReference type="ChEBI" id="CHEBI:60240"/>
    </ligand>
</feature>
<gene>
    <name evidence="15" type="ORF">EII11_07070</name>
</gene>
<dbReference type="Proteomes" id="UP000280444">
    <property type="component" value="Unassembled WGS sequence"/>
</dbReference>
<dbReference type="RefSeq" id="WP_124870704.1">
    <property type="nucleotide sequence ID" value="NZ_RQZF01000006.1"/>
</dbReference>
<name>A0A3P1SDP9_9ACTO</name>
<evidence type="ECO:0000256" key="9">
    <source>
        <dbReference type="ARBA" id="ARBA00022759"/>
    </source>
</evidence>
<feature type="binding site" evidence="12">
    <location>
        <position position="25"/>
    </location>
    <ligand>
        <name>a divalent metal cation</name>
        <dbReference type="ChEBI" id="CHEBI:60240"/>
    </ligand>
</feature>
<evidence type="ECO:0000313" key="16">
    <source>
        <dbReference type="Proteomes" id="UP000280444"/>
    </source>
</evidence>
<dbReference type="InterPro" id="IPR012337">
    <property type="entry name" value="RNaseH-like_sf"/>
</dbReference>
<dbReference type="GO" id="GO:0032299">
    <property type="term" value="C:ribonuclease H2 complex"/>
    <property type="evidence" value="ECO:0007669"/>
    <property type="project" value="TreeGrafter"/>
</dbReference>
<comment type="cofactor">
    <cofactor evidence="2">
        <name>Mg(2+)</name>
        <dbReference type="ChEBI" id="CHEBI:18420"/>
    </cofactor>
</comment>
<comment type="subcellular location">
    <subcellularLocation>
        <location evidence="4">Cytoplasm</location>
    </subcellularLocation>
</comment>
<feature type="binding site" evidence="12">
    <location>
        <position position="24"/>
    </location>
    <ligand>
        <name>a divalent metal cation</name>
        <dbReference type="ChEBI" id="CHEBI:60240"/>
    </ligand>
</feature>
<evidence type="ECO:0000256" key="6">
    <source>
        <dbReference type="ARBA" id="ARBA00022490"/>
    </source>
</evidence>
<dbReference type="PROSITE" id="PS51975">
    <property type="entry name" value="RNASE_H_2"/>
    <property type="match status" value="1"/>
</dbReference>
<comment type="function">
    <text evidence="3 13">Endonuclease that specifically degrades the RNA of RNA-DNA hybrids.</text>
</comment>
<keyword evidence="16" id="KW-1185">Reference proteome</keyword>
<comment type="cofactor">
    <cofactor evidence="12">
        <name>Mn(2+)</name>
        <dbReference type="ChEBI" id="CHEBI:29035"/>
    </cofactor>
    <cofactor evidence="12">
        <name>Mg(2+)</name>
        <dbReference type="ChEBI" id="CHEBI:18420"/>
    </cofactor>
    <text evidence="12">Manganese or magnesium. Binds 1 divalent metal ion per monomer in the absence of substrate. May bind a second metal ion after substrate binding.</text>
</comment>
<dbReference type="PANTHER" id="PTHR10954:SF18">
    <property type="entry name" value="RIBONUCLEASE HII"/>
    <property type="match status" value="1"/>
</dbReference>
<keyword evidence="10 12" id="KW-0378">Hydrolase</keyword>
<evidence type="ECO:0000313" key="15">
    <source>
        <dbReference type="EMBL" id="RRC95154.1"/>
    </source>
</evidence>
<dbReference type="Gene3D" id="3.30.420.10">
    <property type="entry name" value="Ribonuclease H-like superfamily/Ribonuclease H"/>
    <property type="match status" value="1"/>
</dbReference>
<evidence type="ECO:0000256" key="13">
    <source>
        <dbReference type="RuleBase" id="RU003515"/>
    </source>
</evidence>